<dbReference type="InterPro" id="IPR036388">
    <property type="entry name" value="WH-like_DNA-bd_sf"/>
</dbReference>
<dbReference type="PROSITE" id="PS01332">
    <property type="entry name" value="HTH_RRF2_1"/>
    <property type="match status" value="1"/>
</dbReference>
<dbReference type="AlphaFoldDB" id="A0A4R6BVF1"/>
<keyword evidence="1" id="KW-0238">DNA-binding</keyword>
<dbReference type="GO" id="GO:0005829">
    <property type="term" value="C:cytosol"/>
    <property type="evidence" value="ECO:0007669"/>
    <property type="project" value="TreeGrafter"/>
</dbReference>
<comment type="caution">
    <text evidence="4">The sequence shown here is derived from an EMBL/GenBank/DDBJ whole genome shotgun (WGS) entry which is preliminary data.</text>
</comment>
<organism evidence="4 5">
    <name type="scientific">Macrococcus lamae</name>
    <dbReference type="NCBI Taxonomy" id="198484"/>
    <lineage>
        <taxon>Bacteria</taxon>
        <taxon>Bacillati</taxon>
        <taxon>Bacillota</taxon>
        <taxon>Bacilli</taxon>
        <taxon>Bacillales</taxon>
        <taxon>Staphylococcaceae</taxon>
        <taxon>Macrococcus</taxon>
    </lineage>
</organism>
<evidence type="ECO:0000256" key="3">
    <source>
        <dbReference type="ARBA" id="ARBA00040173"/>
    </source>
</evidence>
<evidence type="ECO:0000313" key="5">
    <source>
        <dbReference type="Proteomes" id="UP000294802"/>
    </source>
</evidence>
<comment type="cofactor">
    <cofactor evidence="2">
        <name>[2Fe-2S] cluster</name>
        <dbReference type="ChEBI" id="CHEBI:190135"/>
    </cofactor>
</comment>
<dbReference type="InterPro" id="IPR030489">
    <property type="entry name" value="TR_Rrf2-type_CS"/>
</dbReference>
<protein>
    <recommendedName>
        <fullName evidence="3">HTH-type transcriptional regulator NsrR</fullName>
    </recommendedName>
</protein>
<dbReference type="GO" id="GO:0003677">
    <property type="term" value="F:DNA binding"/>
    <property type="evidence" value="ECO:0007669"/>
    <property type="project" value="UniProtKB-KW"/>
</dbReference>
<accession>A0A4R6BVF1</accession>
<gene>
    <name evidence="4" type="ORF">ERX29_03375</name>
</gene>
<dbReference type="PROSITE" id="PS51197">
    <property type="entry name" value="HTH_RRF2_2"/>
    <property type="match status" value="1"/>
</dbReference>
<dbReference type="RefSeq" id="WP_133443283.1">
    <property type="nucleotide sequence ID" value="NZ_SCWB01000004.1"/>
</dbReference>
<name>A0A4R6BVF1_9STAP</name>
<dbReference type="InterPro" id="IPR036390">
    <property type="entry name" value="WH_DNA-bd_sf"/>
</dbReference>
<proteinExistence type="predicted"/>
<dbReference type="Gene3D" id="1.10.10.10">
    <property type="entry name" value="Winged helix-like DNA-binding domain superfamily/Winged helix DNA-binding domain"/>
    <property type="match status" value="1"/>
</dbReference>
<dbReference type="EMBL" id="SCWB01000004">
    <property type="protein sequence ID" value="TDM12378.1"/>
    <property type="molecule type" value="Genomic_DNA"/>
</dbReference>
<dbReference type="NCBIfam" id="TIGR00738">
    <property type="entry name" value="rrf2_super"/>
    <property type="match status" value="1"/>
</dbReference>
<sequence>MKLTLYSDYSLRVLMYLANRNQLAQIDDIAKFYNISKNHLTKIVHNLVNLGYVTSIRGRGGGIMLKTNPEDINVGALIRQTEENFTLVECFDPETNTCPLIDHCGLQSVLGEALTAYINVLDQYTVADVTPGYRIQKEEHS</sequence>
<evidence type="ECO:0000256" key="2">
    <source>
        <dbReference type="ARBA" id="ARBA00034078"/>
    </source>
</evidence>
<dbReference type="GO" id="GO:0003700">
    <property type="term" value="F:DNA-binding transcription factor activity"/>
    <property type="evidence" value="ECO:0007669"/>
    <property type="project" value="TreeGrafter"/>
</dbReference>
<dbReference type="Pfam" id="PF02082">
    <property type="entry name" value="Rrf2"/>
    <property type="match status" value="1"/>
</dbReference>
<dbReference type="Proteomes" id="UP000294802">
    <property type="component" value="Unassembled WGS sequence"/>
</dbReference>
<dbReference type="InterPro" id="IPR000944">
    <property type="entry name" value="Tscrpt_reg_Rrf2"/>
</dbReference>
<dbReference type="PANTHER" id="PTHR33221">
    <property type="entry name" value="WINGED HELIX-TURN-HELIX TRANSCRIPTIONAL REGULATOR, RRF2 FAMILY"/>
    <property type="match status" value="1"/>
</dbReference>
<evidence type="ECO:0000256" key="1">
    <source>
        <dbReference type="ARBA" id="ARBA00023125"/>
    </source>
</evidence>
<reference evidence="4 5" key="1">
    <citation type="submission" date="2019-01" db="EMBL/GenBank/DDBJ databases">
        <title>Draft genome sequences of the type strains of six Macrococcus species.</title>
        <authorList>
            <person name="Mazhar S."/>
            <person name="Altermann E."/>
            <person name="Hill C."/>
            <person name="Mcauliffe O."/>
        </authorList>
    </citation>
    <scope>NUCLEOTIDE SEQUENCE [LARGE SCALE GENOMIC DNA]</scope>
    <source>
        <strain evidence="4 5">CCM4815</strain>
    </source>
</reference>
<evidence type="ECO:0000313" key="4">
    <source>
        <dbReference type="EMBL" id="TDM12378.1"/>
    </source>
</evidence>
<dbReference type="SUPFAM" id="SSF46785">
    <property type="entry name" value="Winged helix' DNA-binding domain"/>
    <property type="match status" value="1"/>
</dbReference>
<dbReference type="OrthoDB" id="9795923at2"/>
<dbReference type="PANTHER" id="PTHR33221:SF4">
    <property type="entry name" value="HTH-TYPE TRANSCRIPTIONAL REPRESSOR NSRR"/>
    <property type="match status" value="1"/>
</dbReference>
<keyword evidence="5" id="KW-1185">Reference proteome</keyword>